<evidence type="ECO:0000313" key="2">
    <source>
        <dbReference type="Proteomes" id="UP000075683"/>
    </source>
</evidence>
<sequence length="93" mass="10517">MAAVKKLQGMYTDDAALPWPGGPGFIRMGKEESRTFRGFVREKLDFCEVFNIFHLPFIMITITVKKGAGFSLGNHKRCGEESRRVHRRCVAGL</sequence>
<dbReference type="Proteomes" id="UP000075683">
    <property type="component" value="Unassembled WGS sequence"/>
</dbReference>
<protein>
    <submittedName>
        <fullName evidence="1">Uncharacterized protein</fullName>
    </submittedName>
</protein>
<proteinExistence type="predicted"/>
<comment type="caution">
    <text evidence="1">The sequence shown here is derived from an EMBL/GenBank/DDBJ whole genome shotgun (WGS) entry which is preliminary data.</text>
</comment>
<reference evidence="1 2" key="1">
    <citation type="submission" date="2016-01" db="EMBL/GenBank/DDBJ databases">
        <title>Draft Genome Sequences of Seven Thermophilic Sporeformers Isolated from Foods.</title>
        <authorList>
            <person name="Berendsen E.M."/>
            <person name="Wells-Bennik M.H."/>
            <person name="Krawcyk A.O."/>
            <person name="De Jong A."/>
            <person name="Holsappel S."/>
            <person name="Eijlander R.T."/>
            <person name="Kuipers O.P."/>
        </authorList>
    </citation>
    <scope>NUCLEOTIDE SEQUENCE [LARGE SCALE GENOMIC DNA]</scope>
    <source>
        <strain evidence="1 2">B4135</strain>
    </source>
</reference>
<name>A0A150LCP6_9BACI</name>
<organism evidence="1 2">
    <name type="scientific">Caldibacillus debilis</name>
    <dbReference type="NCBI Taxonomy" id="301148"/>
    <lineage>
        <taxon>Bacteria</taxon>
        <taxon>Bacillati</taxon>
        <taxon>Bacillota</taxon>
        <taxon>Bacilli</taxon>
        <taxon>Bacillales</taxon>
        <taxon>Bacillaceae</taxon>
        <taxon>Caldibacillus</taxon>
    </lineage>
</organism>
<accession>A0A150LCP6</accession>
<dbReference type="STRING" id="301148.B4135_3606"/>
<dbReference type="EMBL" id="LQYT01000121">
    <property type="protein sequence ID" value="KYD10127.1"/>
    <property type="molecule type" value="Genomic_DNA"/>
</dbReference>
<evidence type="ECO:0000313" key="1">
    <source>
        <dbReference type="EMBL" id="KYD10127.1"/>
    </source>
</evidence>
<gene>
    <name evidence="1" type="ORF">B4135_3606</name>
</gene>
<dbReference type="AlphaFoldDB" id="A0A150LCP6"/>